<dbReference type="AlphaFoldDB" id="E6MGP2"/>
<dbReference type="eggNOG" id="COG5423">
    <property type="taxonomic scope" value="Bacteria"/>
</dbReference>
<organism evidence="2 3">
    <name type="scientific">Pseudoramibacter alactolyticus ATCC 23263</name>
    <dbReference type="NCBI Taxonomy" id="887929"/>
    <lineage>
        <taxon>Bacteria</taxon>
        <taxon>Bacillati</taxon>
        <taxon>Bacillota</taxon>
        <taxon>Clostridia</taxon>
        <taxon>Eubacteriales</taxon>
        <taxon>Eubacteriaceae</taxon>
        <taxon>Pseudoramibacter</taxon>
    </lineage>
</organism>
<dbReference type="Pfam" id="PF10050">
    <property type="entry name" value="DUF2284"/>
    <property type="match status" value="1"/>
</dbReference>
<proteinExistence type="predicted"/>
<name>E6MGP2_9FIRM</name>
<sequence length="626" mass="68924">MDDIIENYFSLRKARGKCLRCSKYNKFWSCPEFGFNEKLLLEQFQYLYVVGREYAVPKEHKQTITGVVRTKNYIEEVQARMNTESWRDLLEIEKDYSNAMTLRPGNCNICEAAGIKCAKQNHERCRHSELMRFSMESLGLDADSIAKFEVGMLLSWPSDNHLPEKIACLMGVMTNEKIPMQQLKSYFPDAKKSYLKAGQTILGGEDAPQAKRLDSWLDHQAQELSAKEAVQGDHGSWLGFKDNSLSSGDFVKSRSWAQGDAEFPGPPPEYAADAQPEGDRVAPSPQPSAPEAALKPQPVEENAEALDENGEPKYKWLGFKRPVEEAEALMRERPIPKFNVTEEAAASEEPSPQPACATAPDDESQGNNIQFDRLATIRQELERTIRKAMPEASDAQVMQLLAETLQGAVTKRQHQEHVAPGSEGATVLSDPPGSHSAPPEPPIPAQAPPQPAPAPAVQTSEPAAEAVSPVSQPEEKSSPKQQVRRKVRRVAKPKPARKKGRLKPKASQDVLGAALAIAQAVVSETEEPAVEDYEAAESYEDDAFETAQDVICEDIPEPSEAAPSTEAAASEAPAASAAQAPDSEAPADPNDLKGDDDTRYKWLGFKADIGEGDQYEKGAWRRKKNY</sequence>
<feature type="compositionally biased region" description="Pro residues" evidence="1">
    <location>
        <begin position="438"/>
        <end position="454"/>
    </location>
</feature>
<dbReference type="Proteomes" id="UP000004754">
    <property type="component" value="Unassembled WGS sequence"/>
</dbReference>
<feature type="region of interest" description="Disordered" evidence="1">
    <location>
        <begin position="555"/>
        <end position="598"/>
    </location>
</feature>
<dbReference type="STRING" id="887929.HMP0721_1175"/>
<protein>
    <submittedName>
        <fullName evidence="2">Uncharacterized protein</fullName>
    </submittedName>
</protein>
<accession>E6MGP2</accession>
<keyword evidence="3" id="KW-1185">Reference proteome</keyword>
<evidence type="ECO:0000313" key="3">
    <source>
        <dbReference type="Proteomes" id="UP000004754"/>
    </source>
</evidence>
<feature type="compositionally biased region" description="Basic residues" evidence="1">
    <location>
        <begin position="482"/>
        <end position="504"/>
    </location>
</feature>
<feature type="region of interest" description="Disordered" evidence="1">
    <location>
        <begin position="257"/>
        <end position="310"/>
    </location>
</feature>
<evidence type="ECO:0000313" key="2">
    <source>
        <dbReference type="EMBL" id="EFV01782.1"/>
    </source>
</evidence>
<evidence type="ECO:0000256" key="1">
    <source>
        <dbReference type="SAM" id="MobiDB-lite"/>
    </source>
</evidence>
<dbReference type="EMBL" id="AEQN01000016">
    <property type="protein sequence ID" value="EFV01782.1"/>
    <property type="molecule type" value="Genomic_DNA"/>
</dbReference>
<feature type="region of interest" description="Disordered" evidence="1">
    <location>
        <begin position="331"/>
        <end position="375"/>
    </location>
</feature>
<dbReference type="HOGENOM" id="CLU_436697_0_0_9"/>
<comment type="caution">
    <text evidence="2">The sequence shown here is derived from an EMBL/GenBank/DDBJ whole genome shotgun (WGS) entry which is preliminary data.</text>
</comment>
<dbReference type="InterPro" id="IPR019271">
    <property type="entry name" value="DUF2284_metal-binding"/>
</dbReference>
<feature type="compositionally biased region" description="Low complexity" evidence="1">
    <location>
        <begin position="558"/>
        <end position="589"/>
    </location>
</feature>
<gene>
    <name evidence="2" type="ORF">HMP0721_1175</name>
</gene>
<feature type="region of interest" description="Disordered" evidence="1">
    <location>
        <begin position="408"/>
        <end position="509"/>
    </location>
</feature>
<reference evidence="2 3" key="1">
    <citation type="submission" date="2010-12" db="EMBL/GenBank/DDBJ databases">
        <authorList>
            <person name="Muzny D."/>
            <person name="Qin X."/>
            <person name="Deng J."/>
            <person name="Jiang H."/>
            <person name="Liu Y."/>
            <person name="Qu J."/>
            <person name="Song X.-Z."/>
            <person name="Zhang L."/>
            <person name="Thornton R."/>
            <person name="Coyle M."/>
            <person name="Francisco L."/>
            <person name="Jackson L."/>
            <person name="Javaid M."/>
            <person name="Korchina V."/>
            <person name="Kovar C."/>
            <person name="Mata R."/>
            <person name="Mathew T."/>
            <person name="Ngo R."/>
            <person name="Nguyen L."/>
            <person name="Nguyen N."/>
            <person name="Okwuonu G."/>
            <person name="Ongeri F."/>
            <person name="Pham C."/>
            <person name="Simmons D."/>
            <person name="Wilczek-Boney K."/>
            <person name="Hale W."/>
            <person name="Jakkamsetti A."/>
            <person name="Pham P."/>
            <person name="Ruth R."/>
            <person name="San Lucas F."/>
            <person name="Warren J."/>
            <person name="Zhang J."/>
            <person name="Zhao Z."/>
            <person name="Zhou C."/>
            <person name="Zhu D."/>
            <person name="Lee S."/>
            <person name="Bess C."/>
            <person name="Blankenburg K."/>
            <person name="Forbes L."/>
            <person name="Fu Q."/>
            <person name="Gubbala S."/>
            <person name="Hirani K."/>
            <person name="Jayaseelan J.C."/>
            <person name="Lara F."/>
            <person name="Munidasa M."/>
            <person name="Palculict T."/>
            <person name="Patil S."/>
            <person name="Pu L.-L."/>
            <person name="Saada N."/>
            <person name="Tang L."/>
            <person name="Weissenberger G."/>
            <person name="Zhu Y."/>
            <person name="Hemphill L."/>
            <person name="Shang Y."/>
            <person name="Youmans B."/>
            <person name="Ayvaz T."/>
            <person name="Ross M."/>
            <person name="Santibanez J."/>
            <person name="Aqrawi P."/>
            <person name="Gross S."/>
            <person name="Joshi V."/>
            <person name="Fowler G."/>
            <person name="Nazareth L."/>
            <person name="Reid J."/>
            <person name="Worley K."/>
            <person name="Petrosino J."/>
            <person name="Highlander S."/>
            <person name="Gibbs R."/>
        </authorList>
    </citation>
    <scope>NUCLEOTIDE SEQUENCE [LARGE SCALE GENOMIC DNA]</scope>
    <source>
        <strain evidence="2 3">ATCC 23263</strain>
    </source>
</reference>